<dbReference type="Gene3D" id="3.90.70.10">
    <property type="entry name" value="Cysteine proteinases"/>
    <property type="match status" value="1"/>
</dbReference>
<dbReference type="Pfam" id="PF00112">
    <property type="entry name" value="Peptidase_C1"/>
    <property type="match status" value="1"/>
</dbReference>
<protein>
    <recommendedName>
        <fullName evidence="2">Peptidase C1A papain C-terminal domain-containing protein</fullName>
    </recommendedName>
</protein>
<sequence>MKKNAMPRGLTGLFLLSVLWMSCSKENSTQVPVSETQVSQSKVSGVVDDDPVLQAKVPLIISAGYLADAPNANSEVVRVSMIAARGKRDAIAPTVSILSPASGATVSGANAVTVNAADNIAVASVSLAVDGATISTSSTSPFTNTWNSATVANGSHTLTVTARDAAGNKTSSSVQVWVSNVIVGDIIAPSVSISSPANGSSYNTGTTITINASGSDNVGVTFTSISINGAVVGSASSSSYSYSWNTTSAASGVYTITALAKDAAGNQATTSVSVTLNTTVVQPPTTSGFSLTMPPVGNQGSEGSCVAFSVGYSARSAEQYYRSGATSYSFATNVFSPEFLYNQIKFSTDCNSGSAMQTALEFIKTTGISTFQTMPYSSSNGCSLLPTSTQLAEAQNYKIGSYSKLYTNDKAAIKALVSQKHPVIVTILADNSFIAAKTGFIWKAYSGSGSLTHAVVICGYDDAKNAYLVQNSWGTGWGDAGYGWIDYDFLPTRSGTYCYAIN</sequence>
<comment type="caution">
    <text evidence="3">The sequence shown here is derived from an EMBL/GenBank/DDBJ whole genome shotgun (WGS) entry which is preliminary data.</text>
</comment>
<dbReference type="SMART" id="SM00645">
    <property type="entry name" value="Pept_C1"/>
    <property type="match status" value="1"/>
</dbReference>
<dbReference type="InterPro" id="IPR000668">
    <property type="entry name" value="Peptidase_C1A_C"/>
</dbReference>
<dbReference type="PANTHER" id="PTHR12411">
    <property type="entry name" value="CYSTEINE PROTEASE FAMILY C1-RELATED"/>
    <property type="match status" value="1"/>
</dbReference>
<keyword evidence="4" id="KW-1185">Reference proteome</keyword>
<evidence type="ECO:0000259" key="2">
    <source>
        <dbReference type="SMART" id="SM00645"/>
    </source>
</evidence>
<dbReference type="CDD" id="cd02619">
    <property type="entry name" value="Peptidase_C1"/>
    <property type="match status" value="1"/>
</dbReference>
<dbReference type="Proteomes" id="UP000290204">
    <property type="component" value="Unassembled WGS sequence"/>
</dbReference>
<dbReference type="EMBL" id="SDHW01000005">
    <property type="protein sequence ID" value="RXK58792.1"/>
    <property type="molecule type" value="Genomic_DNA"/>
</dbReference>
<organism evidence="3 4">
    <name type="scientific">Lacibacter luteus</name>
    <dbReference type="NCBI Taxonomy" id="2508719"/>
    <lineage>
        <taxon>Bacteria</taxon>
        <taxon>Pseudomonadati</taxon>
        <taxon>Bacteroidota</taxon>
        <taxon>Chitinophagia</taxon>
        <taxon>Chitinophagales</taxon>
        <taxon>Chitinophagaceae</taxon>
        <taxon>Lacibacter</taxon>
    </lineage>
</organism>
<dbReference type="InterPro" id="IPR013783">
    <property type="entry name" value="Ig-like_fold"/>
</dbReference>
<dbReference type="Gene3D" id="2.60.40.10">
    <property type="entry name" value="Immunoglobulins"/>
    <property type="match status" value="2"/>
</dbReference>
<name>A0A4Q1CFK1_9BACT</name>
<dbReference type="AlphaFoldDB" id="A0A4Q1CFK1"/>
<dbReference type="GO" id="GO:0008234">
    <property type="term" value="F:cysteine-type peptidase activity"/>
    <property type="evidence" value="ECO:0007669"/>
    <property type="project" value="InterPro"/>
</dbReference>
<dbReference type="GO" id="GO:0006508">
    <property type="term" value="P:proteolysis"/>
    <property type="evidence" value="ECO:0007669"/>
    <property type="project" value="InterPro"/>
</dbReference>
<dbReference type="Pfam" id="PF17957">
    <property type="entry name" value="Big_7"/>
    <property type="match status" value="2"/>
</dbReference>
<reference evidence="3 4" key="1">
    <citation type="submission" date="2019-01" db="EMBL/GenBank/DDBJ databases">
        <title>Lacibacter sp. strain TTM-7.</title>
        <authorList>
            <person name="Chen W.-M."/>
        </authorList>
    </citation>
    <scope>NUCLEOTIDE SEQUENCE [LARGE SCALE GENOMIC DNA]</scope>
    <source>
        <strain evidence="3 4">TTM-7</strain>
    </source>
</reference>
<proteinExistence type="inferred from homology"/>
<dbReference type="OrthoDB" id="9805017at2"/>
<comment type="similarity">
    <text evidence="1">Belongs to the peptidase C1 family.</text>
</comment>
<accession>A0A4Q1CFK1</accession>
<dbReference type="SUPFAM" id="SSF54001">
    <property type="entry name" value="Cysteine proteinases"/>
    <property type="match status" value="1"/>
</dbReference>
<gene>
    <name evidence="3" type="ORF">ESA94_15490</name>
</gene>
<evidence type="ECO:0000313" key="3">
    <source>
        <dbReference type="EMBL" id="RXK58792.1"/>
    </source>
</evidence>
<feature type="domain" description="Peptidase C1A papain C-terminal" evidence="2">
    <location>
        <begin position="283"/>
        <end position="492"/>
    </location>
</feature>
<evidence type="ECO:0000313" key="4">
    <source>
        <dbReference type="Proteomes" id="UP000290204"/>
    </source>
</evidence>
<dbReference type="PROSITE" id="PS51257">
    <property type="entry name" value="PROKAR_LIPOPROTEIN"/>
    <property type="match status" value="1"/>
</dbReference>
<dbReference type="InterPro" id="IPR038765">
    <property type="entry name" value="Papain-like_cys_pep_sf"/>
</dbReference>
<dbReference type="InterPro" id="IPR013128">
    <property type="entry name" value="Peptidase_C1A"/>
</dbReference>
<evidence type="ECO:0000256" key="1">
    <source>
        <dbReference type="ARBA" id="ARBA00008455"/>
    </source>
</evidence>